<organism evidence="5 6">
    <name type="scientific">Rhizobium mongolense subsp. loessense</name>
    <dbReference type="NCBI Taxonomy" id="158890"/>
    <lineage>
        <taxon>Bacteria</taxon>
        <taxon>Pseudomonadati</taxon>
        <taxon>Pseudomonadota</taxon>
        <taxon>Alphaproteobacteria</taxon>
        <taxon>Hyphomicrobiales</taxon>
        <taxon>Rhizobiaceae</taxon>
        <taxon>Rhizobium/Agrobacterium group</taxon>
        <taxon>Rhizobium</taxon>
    </lineage>
</organism>
<feature type="signal peptide" evidence="2">
    <location>
        <begin position="1"/>
        <end position="24"/>
    </location>
</feature>
<dbReference type="InterPro" id="IPR006143">
    <property type="entry name" value="RND_pump_MFP"/>
</dbReference>
<dbReference type="GO" id="GO:0015562">
    <property type="term" value="F:efflux transmembrane transporter activity"/>
    <property type="evidence" value="ECO:0007669"/>
    <property type="project" value="TreeGrafter"/>
</dbReference>
<evidence type="ECO:0000256" key="2">
    <source>
        <dbReference type="SAM" id="SignalP"/>
    </source>
</evidence>
<dbReference type="Gene3D" id="1.10.287.470">
    <property type="entry name" value="Helix hairpin bin"/>
    <property type="match status" value="1"/>
</dbReference>
<dbReference type="EMBL" id="FMTM01000001">
    <property type="protein sequence ID" value="SCW40920.1"/>
    <property type="molecule type" value="Genomic_DNA"/>
</dbReference>
<evidence type="ECO:0000313" key="5">
    <source>
        <dbReference type="EMBL" id="SCW40920.1"/>
    </source>
</evidence>
<feature type="domain" description="Multidrug resistance protein MdtA-like barrel-sandwich hybrid" evidence="4">
    <location>
        <begin position="61"/>
        <end position="194"/>
    </location>
</feature>
<dbReference type="InterPro" id="IPR058625">
    <property type="entry name" value="MdtA-like_BSH"/>
</dbReference>
<dbReference type="PROSITE" id="PS51257">
    <property type="entry name" value="PROKAR_LIPOPROTEIN"/>
    <property type="match status" value="1"/>
</dbReference>
<dbReference type="Gene3D" id="2.40.50.100">
    <property type="match status" value="1"/>
</dbReference>
<accession>A0A1G4Q8K4</accession>
<dbReference type="PANTHER" id="PTHR30469:SF38">
    <property type="entry name" value="HLYD FAMILY SECRETION PROTEIN"/>
    <property type="match status" value="1"/>
</dbReference>
<keyword evidence="2" id="KW-0732">Signal</keyword>
<dbReference type="RefSeq" id="WP_092584146.1">
    <property type="nucleotide sequence ID" value="NZ_FMTM01000001.1"/>
</dbReference>
<dbReference type="PANTHER" id="PTHR30469">
    <property type="entry name" value="MULTIDRUG RESISTANCE PROTEIN MDTA"/>
    <property type="match status" value="1"/>
</dbReference>
<gene>
    <name evidence="5" type="ORF">SAMN02927900_01483</name>
</gene>
<dbReference type="GO" id="GO:1990281">
    <property type="term" value="C:efflux pump complex"/>
    <property type="evidence" value="ECO:0007669"/>
    <property type="project" value="TreeGrafter"/>
</dbReference>
<feature type="domain" description="Multidrug resistance protein MdtA-like alpha-helical hairpin" evidence="3">
    <location>
        <begin position="98"/>
        <end position="167"/>
    </location>
</feature>
<dbReference type="InterPro" id="IPR058624">
    <property type="entry name" value="MdtA-like_HH"/>
</dbReference>
<dbReference type="Gene3D" id="2.40.420.20">
    <property type="match status" value="1"/>
</dbReference>
<dbReference type="Pfam" id="PF25876">
    <property type="entry name" value="HH_MFP_RND"/>
    <property type="match status" value="1"/>
</dbReference>
<dbReference type="Gene3D" id="2.40.30.170">
    <property type="match status" value="1"/>
</dbReference>
<evidence type="ECO:0000259" key="3">
    <source>
        <dbReference type="Pfam" id="PF25876"/>
    </source>
</evidence>
<dbReference type="NCBIfam" id="TIGR01730">
    <property type="entry name" value="RND_mfp"/>
    <property type="match status" value="1"/>
</dbReference>
<reference evidence="5 6" key="1">
    <citation type="submission" date="2016-10" db="EMBL/GenBank/DDBJ databases">
        <authorList>
            <person name="de Groot N.N."/>
        </authorList>
    </citation>
    <scope>NUCLEOTIDE SEQUENCE [LARGE SCALE GENOMIC DNA]</scope>
    <source>
        <strain evidence="5 6">CGMCC 1.3401</strain>
    </source>
</reference>
<dbReference type="Proteomes" id="UP000199542">
    <property type="component" value="Unassembled WGS sequence"/>
</dbReference>
<evidence type="ECO:0000313" key="6">
    <source>
        <dbReference type="Proteomes" id="UP000199542"/>
    </source>
</evidence>
<dbReference type="Pfam" id="PF25917">
    <property type="entry name" value="BSH_RND"/>
    <property type="match status" value="1"/>
</dbReference>
<dbReference type="AlphaFoldDB" id="A0A1G4Q8K4"/>
<evidence type="ECO:0000259" key="4">
    <source>
        <dbReference type="Pfam" id="PF25917"/>
    </source>
</evidence>
<sequence length="358" mass="37988">MRTILVAALLAIGAVALSSCEKQATNEVKPKRVETVVVKTAPVGEINFITGEVSARVQSDLSFRVSGRIVERLVDVGAFVKAGQVLARIDAEEQKADLDVATANLQSAQAQQTQAQLAFSRQQNLFKAQVTTRAALDQAQEALLTAQGSLKSAQAQLDTARDAFSYTELRADADGVITARNAEIGQVAQAAQRIFTLAHEGPRDAVFNVFESLYLGRKLEDKVTVGLLSTPSRKVDAAVREISPTIDSSTGTIRVKVGLEGAPDMSLGAPVVGSFRSISQDTIELPWSAMASKGGQPAVWVVDPSSSSVSIRPVDVSSYGTGRFAVRTGVSPGEIVVSDGTKFLRPNEVVSYDKEAAK</sequence>
<feature type="chain" id="PRO_5011590971" evidence="2">
    <location>
        <begin position="25"/>
        <end position="358"/>
    </location>
</feature>
<evidence type="ECO:0000256" key="1">
    <source>
        <dbReference type="ARBA" id="ARBA00009477"/>
    </source>
</evidence>
<protein>
    <submittedName>
        <fullName evidence="5">RND family efflux transporter, MFP subunit</fullName>
    </submittedName>
</protein>
<dbReference type="SUPFAM" id="SSF111369">
    <property type="entry name" value="HlyD-like secretion proteins"/>
    <property type="match status" value="1"/>
</dbReference>
<name>A0A1G4Q8K4_9HYPH</name>
<proteinExistence type="inferred from homology"/>
<comment type="similarity">
    <text evidence="1">Belongs to the membrane fusion protein (MFP) (TC 8.A.1) family.</text>
</comment>